<dbReference type="EMBL" id="JMTM01000012">
    <property type="protein sequence ID" value="OAZ05270.1"/>
    <property type="molecule type" value="Genomic_DNA"/>
</dbReference>
<keyword evidence="1" id="KW-0812">Transmembrane</keyword>
<name>A0A199XUF1_9FLAO</name>
<keyword evidence="3" id="KW-1185">Reference proteome</keyword>
<reference evidence="2 3" key="1">
    <citation type="submission" date="2016-06" db="EMBL/GenBank/DDBJ databases">
        <title>Draft genome sequence of Flavobacterium succinicans strain DD5b.</title>
        <authorList>
            <person name="Poehlein A."/>
            <person name="Daniel R."/>
            <person name="Simeonova D.D."/>
        </authorList>
    </citation>
    <scope>NUCLEOTIDE SEQUENCE [LARGE SCALE GENOMIC DNA]</scope>
    <source>
        <strain evidence="2 3">DD5b</strain>
    </source>
</reference>
<evidence type="ECO:0000313" key="3">
    <source>
        <dbReference type="Proteomes" id="UP000093807"/>
    </source>
</evidence>
<proteinExistence type="predicted"/>
<dbReference type="AlphaFoldDB" id="A0A199XUF1"/>
<comment type="caution">
    <text evidence="2">The sequence shown here is derived from an EMBL/GenBank/DDBJ whole genome shotgun (WGS) entry which is preliminary data.</text>
</comment>
<keyword evidence="1" id="KW-0472">Membrane</keyword>
<feature type="transmembrane region" description="Helical" evidence="1">
    <location>
        <begin position="51"/>
        <end position="67"/>
    </location>
</feature>
<accession>A0A199XUF1</accession>
<evidence type="ECO:0000313" key="2">
    <source>
        <dbReference type="EMBL" id="OAZ05270.1"/>
    </source>
</evidence>
<sequence length="75" mass="8997">MSPNLVDTMKKKSPKERFLLVIGIVFFLLYLVLGLTVIFWKEFPLEMEFKYRIALGVLLIVYALIRFQRFYYANK</sequence>
<feature type="transmembrane region" description="Helical" evidence="1">
    <location>
        <begin position="18"/>
        <end position="39"/>
    </location>
</feature>
<gene>
    <name evidence="2" type="ORF">FLB_03010</name>
</gene>
<organism evidence="2 3">
    <name type="scientific">Flavobacterium succinicans</name>
    <dbReference type="NCBI Taxonomy" id="29536"/>
    <lineage>
        <taxon>Bacteria</taxon>
        <taxon>Pseudomonadati</taxon>
        <taxon>Bacteroidota</taxon>
        <taxon>Flavobacteriia</taxon>
        <taxon>Flavobacteriales</taxon>
        <taxon>Flavobacteriaceae</taxon>
        <taxon>Flavobacterium</taxon>
    </lineage>
</organism>
<keyword evidence="1" id="KW-1133">Transmembrane helix</keyword>
<dbReference type="PATRIC" id="fig|29536.5.peg.317"/>
<evidence type="ECO:0000256" key="1">
    <source>
        <dbReference type="SAM" id="Phobius"/>
    </source>
</evidence>
<dbReference type="Proteomes" id="UP000093807">
    <property type="component" value="Unassembled WGS sequence"/>
</dbReference>
<protein>
    <submittedName>
        <fullName evidence="2">Uncharacterized protein</fullName>
    </submittedName>
</protein>